<keyword evidence="2" id="KW-1185">Reference proteome</keyword>
<reference evidence="1" key="1">
    <citation type="submission" date="2020-05" db="EMBL/GenBank/DDBJ databases">
        <title>Large-scale comparative analyses of tick genomes elucidate their genetic diversity and vector capacities.</title>
        <authorList>
            <person name="Jia N."/>
            <person name="Wang J."/>
            <person name="Shi W."/>
            <person name="Du L."/>
            <person name="Sun Y."/>
            <person name="Zhan W."/>
            <person name="Jiang J."/>
            <person name="Wang Q."/>
            <person name="Zhang B."/>
            <person name="Ji P."/>
            <person name="Sakyi L.B."/>
            <person name="Cui X."/>
            <person name="Yuan T."/>
            <person name="Jiang B."/>
            <person name="Yang W."/>
            <person name="Lam T.T.-Y."/>
            <person name="Chang Q."/>
            <person name="Ding S."/>
            <person name="Wang X."/>
            <person name="Zhu J."/>
            <person name="Ruan X."/>
            <person name="Zhao L."/>
            <person name="Wei J."/>
            <person name="Que T."/>
            <person name="Du C."/>
            <person name="Cheng J."/>
            <person name="Dai P."/>
            <person name="Han X."/>
            <person name="Huang E."/>
            <person name="Gao Y."/>
            <person name="Liu J."/>
            <person name="Shao H."/>
            <person name="Ye R."/>
            <person name="Li L."/>
            <person name="Wei W."/>
            <person name="Wang X."/>
            <person name="Wang C."/>
            <person name="Yang T."/>
            <person name="Huo Q."/>
            <person name="Li W."/>
            <person name="Guo W."/>
            <person name="Chen H."/>
            <person name="Zhou L."/>
            <person name="Ni X."/>
            <person name="Tian J."/>
            <person name="Zhou Y."/>
            <person name="Sheng Y."/>
            <person name="Liu T."/>
            <person name="Pan Y."/>
            <person name="Xia L."/>
            <person name="Li J."/>
            <person name="Zhao F."/>
            <person name="Cao W."/>
        </authorList>
    </citation>
    <scope>NUCLEOTIDE SEQUENCE</scope>
    <source>
        <strain evidence="1">Hyas-2018</strain>
    </source>
</reference>
<evidence type="ECO:0000313" key="2">
    <source>
        <dbReference type="Proteomes" id="UP000821845"/>
    </source>
</evidence>
<evidence type="ECO:0000313" key="1">
    <source>
        <dbReference type="EMBL" id="KAH6933238.1"/>
    </source>
</evidence>
<dbReference type="Proteomes" id="UP000821845">
    <property type="component" value="Chromosome 4"/>
</dbReference>
<organism evidence="1 2">
    <name type="scientific">Hyalomma asiaticum</name>
    <name type="common">Tick</name>
    <dbReference type="NCBI Taxonomy" id="266040"/>
    <lineage>
        <taxon>Eukaryota</taxon>
        <taxon>Metazoa</taxon>
        <taxon>Ecdysozoa</taxon>
        <taxon>Arthropoda</taxon>
        <taxon>Chelicerata</taxon>
        <taxon>Arachnida</taxon>
        <taxon>Acari</taxon>
        <taxon>Parasitiformes</taxon>
        <taxon>Ixodida</taxon>
        <taxon>Ixodoidea</taxon>
        <taxon>Ixodidae</taxon>
        <taxon>Hyalomminae</taxon>
        <taxon>Hyalomma</taxon>
    </lineage>
</organism>
<accession>A0ACB7SEE1</accession>
<gene>
    <name evidence="1" type="ORF">HPB50_013804</name>
</gene>
<sequence>MAHAAVMATDKAALDSDACVEGEEPATRTHDTNAMDDDTVPLLYRGWQALGGHALHIPTTCNWGTIRLPSMSSIIMRDNFTISKVLAGYYDWTTKFVELAISIDRQALTPTMFVASDKLFVGWRLYHSQVGLPTRGLAFRATRQDTGMAECIYFDARFSQTWEPATNDAQAGCLAVLGAKTLPDTVKTRETSLEDYDRVSSYECACPYGAVCPRIPGWDPVAEARDLATGGQVSIREQARFREAKPNDTRTLEVWLLACDCEWERSGASSMGHIEYEVLDCDVWSKGQFEEQKNVVLDVIDPDDLLQT</sequence>
<protein>
    <submittedName>
        <fullName evidence="1">Uncharacterized protein</fullName>
    </submittedName>
</protein>
<dbReference type="EMBL" id="CM023484">
    <property type="protein sequence ID" value="KAH6933238.1"/>
    <property type="molecule type" value="Genomic_DNA"/>
</dbReference>
<proteinExistence type="predicted"/>
<comment type="caution">
    <text evidence="1">The sequence shown here is derived from an EMBL/GenBank/DDBJ whole genome shotgun (WGS) entry which is preliminary data.</text>
</comment>
<name>A0ACB7SEE1_HYAAI</name>